<protein>
    <submittedName>
        <fullName evidence="9">UVR3 3-like 6-4 DNA photolyase</fullName>
    </submittedName>
</protein>
<dbReference type="InterPro" id="IPR011083">
    <property type="entry name" value="Phage_tail_collar_dom"/>
</dbReference>
<dbReference type="Proteomes" id="UP000239899">
    <property type="component" value="Unassembled WGS sequence"/>
</dbReference>
<dbReference type="InterPro" id="IPR006050">
    <property type="entry name" value="DNA_photolyase_N"/>
</dbReference>
<dbReference type="PROSITE" id="PS51645">
    <property type="entry name" value="PHR_CRY_ALPHA_BETA"/>
    <property type="match status" value="1"/>
</dbReference>
<dbReference type="InterPro" id="IPR036155">
    <property type="entry name" value="Crypto/Photolyase_N_sf"/>
</dbReference>
<dbReference type="InterPro" id="IPR037053">
    <property type="entry name" value="Phage_tail_collar_dom_sf"/>
</dbReference>
<keyword evidence="10" id="KW-1185">Reference proteome</keyword>
<comment type="cofactor">
    <cofactor evidence="4">
        <name>FAD</name>
        <dbReference type="ChEBI" id="CHEBI:57692"/>
    </cofactor>
    <text evidence="4">Binds 1 FAD per subunit.</text>
</comment>
<evidence type="ECO:0000256" key="6">
    <source>
        <dbReference type="SAM" id="MobiDB-lite"/>
    </source>
</evidence>
<feature type="region of interest" description="Disordered" evidence="6">
    <location>
        <begin position="613"/>
        <end position="637"/>
    </location>
</feature>
<evidence type="ECO:0000313" key="10">
    <source>
        <dbReference type="Proteomes" id="UP000239899"/>
    </source>
</evidence>
<dbReference type="InterPro" id="IPR036134">
    <property type="entry name" value="Crypto/Photolyase_FAD-like_sf"/>
</dbReference>
<dbReference type="GO" id="GO:0043153">
    <property type="term" value="P:entrainment of circadian clock by photoperiod"/>
    <property type="evidence" value="ECO:0007669"/>
    <property type="project" value="TreeGrafter"/>
</dbReference>
<keyword evidence="2 4" id="KW-0285">Flavoprotein</keyword>
<feature type="binding site" evidence="4">
    <location>
        <begin position="487"/>
        <end position="489"/>
    </location>
    <ligand>
        <name>FAD</name>
        <dbReference type="ChEBI" id="CHEBI:57692"/>
    </ligand>
</feature>
<dbReference type="EMBL" id="LHPG02000004">
    <property type="protein sequence ID" value="PRW58875.1"/>
    <property type="molecule type" value="Genomic_DNA"/>
</dbReference>
<evidence type="ECO:0000313" key="9">
    <source>
        <dbReference type="EMBL" id="PRW58875.1"/>
    </source>
</evidence>
<name>A0A2P6TXT3_CHLSO</name>
<evidence type="ECO:0000256" key="4">
    <source>
        <dbReference type="PIRSR" id="PIRSR602081-1"/>
    </source>
</evidence>
<feature type="compositionally biased region" description="Low complexity" evidence="6">
    <location>
        <begin position="613"/>
        <end position="629"/>
    </location>
</feature>
<dbReference type="Pfam" id="PF03441">
    <property type="entry name" value="FAD_binding_7"/>
    <property type="match status" value="1"/>
</dbReference>
<accession>A0A2P6TXT3</accession>
<sequence>MRFATLALAALLLAACVPRPAHAASGDASYIGEVFMMATSFCPTGSVEANGATVAAASNPSLYALLGTTYGGTSTNFKLPNIKPQGSSALAAEVGGGSGGAMGATSIIWFRKGLRIHDNPALLAAAQGADHLCPLFILDPWFLQPDKIGVNRVQFLLESLADLDASFRARGSRLLVLRGKPQEVLPPVFKEWGVTRLCFESDTEPYAKQRDAAVRQLAEAAGVEVHSSVSHTLYDPQLLLARNGGKPPLTMQAFTKLADAVGPPPAPAADPPEKLPPLAPQAASLDAAASGVPSLADIGYPPAGTTPFKGGETAALARMADYLSDKDWVCAFEKPKGNPALFLRPATTVLSPYLKFGCLSPRLFHAKLQQIYSERSGKHTQPPVSLRGQLLWREFFTLCGSAVPNFDRMEGNPICRQIPWADDPARIQAWEESRTGYPWIDAIMAQLRRQGWMHHLARHSVACFLTRGDLWCSWEAGQAVFDKYLIDADWSLNAANWQWLSASAFFSQYFRVYSPISFGKQYDKNGDYIRHFLPALKDMPAKYIYEPWTAPLSVQQAAGCIIGKDYPRPIVDHAVVHKENMAKMKAAYDAGKAAAGAAAGAGGAAAGSAAAAAAGGDGASSSGSKAGAKPAKRARKS</sequence>
<evidence type="ECO:0000256" key="7">
    <source>
        <dbReference type="SAM" id="SignalP"/>
    </source>
</evidence>
<dbReference type="GO" id="GO:0003677">
    <property type="term" value="F:DNA binding"/>
    <property type="evidence" value="ECO:0007669"/>
    <property type="project" value="TreeGrafter"/>
</dbReference>
<feature type="binding site" evidence="4">
    <location>
        <begin position="347"/>
        <end position="351"/>
    </location>
    <ligand>
        <name>FAD</name>
        <dbReference type="ChEBI" id="CHEBI:57692"/>
    </ligand>
</feature>
<dbReference type="SUPFAM" id="SSF88874">
    <property type="entry name" value="Receptor-binding domain of short tail fibre protein gp12"/>
    <property type="match status" value="1"/>
</dbReference>
<dbReference type="InterPro" id="IPR014729">
    <property type="entry name" value="Rossmann-like_a/b/a_fold"/>
</dbReference>
<dbReference type="InterPro" id="IPR005101">
    <property type="entry name" value="Cryptochr/Photolyase_FAD-bd"/>
</dbReference>
<dbReference type="Pfam" id="PF07484">
    <property type="entry name" value="Collar"/>
    <property type="match status" value="1"/>
</dbReference>
<feature type="site" description="Electron transfer via tryptophanyl radical" evidence="5">
    <location>
        <position position="420"/>
    </location>
</feature>
<dbReference type="Gene3D" id="3.90.1340.10">
    <property type="entry name" value="Phage tail collar domain"/>
    <property type="match status" value="1"/>
</dbReference>
<dbReference type="GO" id="GO:0032922">
    <property type="term" value="P:circadian regulation of gene expression"/>
    <property type="evidence" value="ECO:0007669"/>
    <property type="project" value="TreeGrafter"/>
</dbReference>
<gene>
    <name evidence="9" type="ORF">C2E21_2690</name>
</gene>
<dbReference type="AlphaFoldDB" id="A0A2P6TXT3"/>
<proteinExistence type="inferred from homology"/>
<comment type="caution">
    <text evidence="9">The sequence shown here is derived from an EMBL/GenBank/DDBJ whole genome shotgun (WGS) entry which is preliminary data.</text>
</comment>
<dbReference type="GO" id="GO:0071949">
    <property type="term" value="F:FAD binding"/>
    <property type="evidence" value="ECO:0007669"/>
    <property type="project" value="TreeGrafter"/>
</dbReference>
<dbReference type="InterPro" id="IPR002081">
    <property type="entry name" value="Cryptochrome/DNA_photolyase_1"/>
</dbReference>
<feature type="signal peptide" evidence="7">
    <location>
        <begin position="1"/>
        <end position="23"/>
    </location>
</feature>
<organism evidence="9 10">
    <name type="scientific">Chlorella sorokiniana</name>
    <name type="common">Freshwater green alga</name>
    <dbReference type="NCBI Taxonomy" id="3076"/>
    <lineage>
        <taxon>Eukaryota</taxon>
        <taxon>Viridiplantae</taxon>
        <taxon>Chlorophyta</taxon>
        <taxon>core chlorophytes</taxon>
        <taxon>Trebouxiophyceae</taxon>
        <taxon>Chlorellales</taxon>
        <taxon>Chlorellaceae</taxon>
        <taxon>Chlorella clade</taxon>
        <taxon>Chlorella</taxon>
    </lineage>
</organism>
<dbReference type="STRING" id="3076.A0A2P6TXT3"/>
<keyword evidence="7" id="KW-0732">Signal</keyword>
<dbReference type="PROSITE" id="PS51257">
    <property type="entry name" value="PROKAR_LIPOPROTEIN"/>
    <property type="match status" value="1"/>
</dbReference>
<feature type="domain" description="Photolyase/cryptochrome alpha/beta" evidence="8">
    <location>
        <begin position="104"/>
        <end position="233"/>
    </location>
</feature>
<comment type="similarity">
    <text evidence="1">Belongs to the DNA photolyase class-1 family.</text>
</comment>
<dbReference type="PANTHER" id="PTHR11455">
    <property type="entry name" value="CRYPTOCHROME"/>
    <property type="match status" value="1"/>
</dbReference>
<keyword evidence="3 4" id="KW-0274">FAD</keyword>
<dbReference type="SUPFAM" id="SSF52425">
    <property type="entry name" value="Cryptochrome/photolyase, N-terminal domain"/>
    <property type="match status" value="1"/>
</dbReference>
<dbReference type="Gene3D" id="3.40.50.620">
    <property type="entry name" value="HUPs"/>
    <property type="match status" value="1"/>
</dbReference>
<dbReference type="SUPFAM" id="SSF48173">
    <property type="entry name" value="Cryptochrome/photolyase FAD-binding domain"/>
    <property type="match status" value="1"/>
</dbReference>
<evidence type="ECO:0000256" key="5">
    <source>
        <dbReference type="PIRSR" id="PIRSR602081-2"/>
    </source>
</evidence>
<reference evidence="9 10" key="1">
    <citation type="journal article" date="2018" name="Plant J.">
        <title>Genome sequences of Chlorella sorokiniana UTEX 1602 and Micractinium conductrix SAG 241.80: implications to maltose excretion by a green alga.</title>
        <authorList>
            <person name="Arriola M.B."/>
            <person name="Velmurugan N."/>
            <person name="Zhang Y."/>
            <person name="Plunkett M.H."/>
            <person name="Hondzo H."/>
            <person name="Barney B.M."/>
        </authorList>
    </citation>
    <scope>NUCLEOTIDE SEQUENCE [LARGE SCALE GENOMIC DNA]</scope>
    <source>
        <strain evidence="10">UTEX 1602</strain>
    </source>
</reference>
<dbReference type="Gene3D" id="1.10.579.10">
    <property type="entry name" value="DNA Cyclobutane Dipyrimidine Photolyase, subunit A, domain 3"/>
    <property type="match status" value="1"/>
</dbReference>
<feature type="site" description="Electron transfer via tryptophanyl radical" evidence="5">
    <location>
        <position position="497"/>
    </location>
</feature>
<feature type="chain" id="PRO_5015190873" evidence="7">
    <location>
        <begin position="24"/>
        <end position="637"/>
    </location>
</feature>
<evidence type="ECO:0000256" key="2">
    <source>
        <dbReference type="ARBA" id="ARBA00022630"/>
    </source>
</evidence>
<evidence type="ECO:0000256" key="3">
    <source>
        <dbReference type="ARBA" id="ARBA00022827"/>
    </source>
</evidence>
<dbReference type="Gene3D" id="1.25.40.80">
    <property type="match status" value="1"/>
</dbReference>
<dbReference type="GO" id="GO:0005737">
    <property type="term" value="C:cytoplasm"/>
    <property type="evidence" value="ECO:0007669"/>
    <property type="project" value="TreeGrafter"/>
</dbReference>
<evidence type="ECO:0000259" key="8">
    <source>
        <dbReference type="PROSITE" id="PS51645"/>
    </source>
</evidence>
<dbReference type="GO" id="GO:0005634">
    <property type="term" value="C:nucleus"/>
    <property type="evidence" value="ECO:0007669"/>
    <property type="project" value="TreeGrafter"/>
</dbReference>
<dbReference type="Pfam" id="PF00875">
    <property type="entry name" value="DNA_photolyase"/>
    <property type="match status" value="1"/>
</dbReference>
<dbReference type="OrthoDB" id="435881at2759"/>
<dbReference type="PANTHER" id="PTHR11455:SF9">
    <property type="entry name" value="CRYPTOCHROME CIRCADIAN CLOCK 5 ISOFORM X1"/>
    <property type="match status" value="1"/>
</dbReference>
<dbReference type="GO" id="GO:0003904">
    <property type="term" value="F:deoxyribodipyrimidine photo-lyase activity"/>
    <property type="evidence" value="ECO:0007669"/>
    <property type="project" value="TreeGrafter"/>
</dbReference>
<feature type="site" description="Electron transfer via tryptophanyl radical" evidence="5">
    <location>
        <position position="474"/>
    </location>
</feature>
<feature type="binding site" evidence="4">
    <location>
        <begin position="389"/>
        <end position="396"/>
    </location>
    <ligand>
        <name>FAD</name>
        <dbReference type="ChEBI" id="CHEBI:57692"/>
    </ligand>
</feature>
<evidence type="ECO:0000256" key="1">
    <source>
        <dbReference type="ARBA" id="ARBA00005862"/>
    </source>
</evidence>